<evidence type="ECO:0000313" key="1">
    <source>
        <dbReference type="EMBL" id="QHT97023.1"/>
    </source>
</evidence>
<accession>A0A6C0J057</accession>
<protein>
    <submittedName>
        <fullName evidence="1">Uncharacterized protein</fullName>
    </submittedName>
</protein>
<proteinExistence type="predicted"/>
<organism evidence="1">
    <name type="scientific">viral metagenome</name>
    <dbReference type="NCBI Taxonomy" id="1070528"/>
    <lineage>
        <taxon>unclassified sequences</taxon>
        <taxon>metagenomes</taxon>
        <taxon>organismal metagenomes</taxon>
    </lineage>
</organism>
<name>A0A6C0J057_9ZZZZ</name>
<dbReference type="EMBL" id="MN740271">
    <property type="protein sequence ID" value="QHT97023.1"/>
    <property type="molecule type" value="Genomic_DNA"/>
</dbReference>
<sequence length="249" mass="28805">MSEQVLRIVVDNIDEKKSVAPLRIMRLNKALRRYVIDSGKHKIEKYLTYHKSSRFVRDGGNFVSMGEFPDAIIVDCVGKLPEDIGNHGFSVSIVMPFAIIFDETTNDSHFIVHPRSELARHQWYAGRLHGEVIRVHYANRCKNPEEYYLEYYNNGVRCTESCRMKKLDDTAQHVYVVCCHGDNTSTNGLLPVSYKTRQWNEICRGFSDKLMQYYYNFLADDESAKRLLGITNEGMSQVVEILEETSDEE</sequence>
<dbReference type="AlphaFoldDB" id="A0A6C0J057"/>
<reference evidence="1" key="1">
    <citation type="journal article" date="2020" name="Nature">
        <title>Giant virus diversity and host interactions through global metagenomics.</title>
        <authorList>
            <person name="Schulz F."/>
            <person name="Roux S."/>
            <person name="Paez-Espino D."/>
            <person name="Jungbluth S."/>
            <person name="Walsh D.A."/>
            <person name="Denef V.J."/>
            <person name="McMahon K.D."/>
            <person name="Konstantinidis K.T."/>
            <person name="Eloe-Fadrosh E.A."/>
            <person name="Kyrpides N.C."/>
            <person name="Woyke T."/>
        </authorList>
    </citation>
    <scope>NUCLEOTIDE SEQUENCE</scope>
    <source>
        <strain evidence="1">GVMAG-M-3300024510-1</strain>
    </source>
</reference>